<sequence>MRLFFTALAVLWSCAVHAATTSDFKISLYLNGYTDEQSAIMQSAADFWGEVITGYQDDVPLTGVSIYAQTASLSSSVIASAGPVGGYWSENYLYARNGVMKFSTSYLSSLTKSGRLYWVALHEMAHVLGFGTLWTANGLYDAGSGEYTGAAALAAYRAECDASASYVPVELGGGSGTANSHWDEAWGCGSGEVLTGYIASSMYLSVTSRAAFVDLGYTVADYLNEPIPAVPLPATAWLLLCAIGALYLLRVTVTVRMNASEREQNAGKTVFLT</sequence>
<dbReference type="RefSeq" id="WP_350935990.1">
    <property type="nucleotide sequence ID" value="NZ_JAYWLC010000004.1"/>
</dbReference>
<name>A0ABV1SF92_9RHOB</name>
<keyword evidence="5" id="KW-0862">Zinc</keyword>
<protein>
    <submittedName>
        <fullName evidence="9">Leishmanolysin-related zinc metalloendopeptidase</fullName>
    </submittedName>
</protein>
<reference evidence="9 10" key="1">
    <citation type="submission" date="2024-06" db="EMBL/GenBank/DDBJ databases">
        <title>Thioclava kandeliae sp. nov. from a rhizosphere soil sample of Kandelia candel in a mangrove.</title>
        <authorList>
            <person name="Mu T."/>
        </authorList>
    </citation>
    <scope>NUCLEOTIDE SEQUENCE [LARGE SCALE GENOMIC DNA]</scope>
    <source>
        <strain evidence="9 10">CPCC 100088</strain>
    </source>
</reference>
<evidence type="ECO:0000313" key="9">
    <source>
        <dbReference type="EMBL" id="MER5171572.1"/>
    </source>
</evidence>
<keyword evidence="4" id="KW-0378">Hydrolase</keyword>
<feature type="transmembrane region" description="Helical" evidence="7">
    <location>
        <begin position="234"/>
        <end position="253"/>
    </location>
</feature>
<evidence type="ECO:0000256" key="3">
    <source>
        <dbReference type="ARBA" id="ARBA00022723"/>
    </source>
</evidence>
<keyword evidence="7" id="KW-0472">Membrane</keyword>
<keyword evidence="7" id="KW-0812">Transmembrane</keyword>
<evidence type="ECO:0000256" key="8">
    <source>
        <dbReference type="SAM" id="SignalP"/>
    </source>
</evidence>
<gene>
    <name evidence="9" type="ORF">VSX56_07265</name>
</gene>
<keyword evidence="3" id="KW-0479">Metal-binding</keyword>
<evidence type="ECO:0000256" key="1">
    <source>
        <dbReference type="ARBA" id="ARBA00001947"/>
    </source>
</evidence>
<accession>A0ABV1SF92</accession>
<keyword evidence="10" id="KW-1185">Reference proteome</keyword>
<keyword evidence="7" id="KW-1133">Transmembrane helix</keyword>
<keyword evidence="8" id="KW-0732">Signal</keyword>
<evidence type="ECO:0000256" key="5">
    <source>
        <dbReference type="ARBA" id="ARBA00022833"/>
    </source>
</evidence>
<comment type="cofactor">
    <cofactor evidence="1">
        <name>Zn(2+)</name>
        <dbReference type="ChEBI" id="CHEBI:29105"/>
    </cofactor>
</comment>
<evidence type="ECO:0000256" key="2">
    <source>
        <dbReference type="ARBA" id="ARBA00022670"/>
    </source>
</evidence>
<keyword evidence="2" id="KW-0645">Protease</keyword>
<dbReference type="SUPFAM" id="SSF55486">
    <property type="entry name" value="Metalloproteases ('zincins'), catalytic domain"/>
    <property type="match status" value="1"/>
</dbReference>
<evidence type="ECO:0000256" key="4">
    <source>
        <dbReference type="ARBA" id="ARBA00022801"/>
    </source>
</evidence>
<organism evidence="9 10">
    <name type="scientific">Thioclava kandeliae</name>
    <dbReference type="NCBI Taxonomy" id="3070818"/>
    <lineage>
        <taxon>Bacteria</taxon>
        <taxon>Pseudomonadati</taxon>
        <taxon>Pseudomonadota</taxon>
        <taxon>Alphaproteobacteria</taxon>
        <taxon>Rhodobacterales</taxon>
        <taxon>Paracoccaceae</taxon>
        <taxon>Thioclava</taxon>
    </lineage>
</organism>
<keyword evidence="6" id="KW-0482">Metalloprotease</keyword>
<comment type="caution">
    <text evidence="9">The sequence shown here is derived from an EMBL/GenBank/DDBJ whole genome shotgun (WGS) entry which is preliminary data.</text>
</comment>
<dbReference type="InterPro" id="IPR001577">
    <property type="entry name" value="Peptidase_M8"/>
</dbReference>
<evidence type="ECO:0000256" key="6">
    <source>
        <dbReference type="ARBA" id="ARBA00023049"/>
    </source>
</evidence>
<dbReference type="Proteomes" id="UP001438953">
    <property type="component" value="Unassembled WGS sequence"/>
</dbReference>
<feature type="chain" id="PRO_5047418453" evidence="8">
    <location>
        <begin position="19"/>
        <end position="273"/>
    </location>
</feature>
<evidence type="ECO:0000313" key="10">
    <source>
        <dbReference type="Proteomes" id="UP001438953"/>
    </source>
</evidence>
<dbReference type="EMBL" id="JAYWLC010000004">
    <property type="protein sequence ID" value="MER5171572.1"/>
    <property type="molecule type" value="Genomic_DNA"/>
</dbReference>
<feature type="signal peptide" evidence="8">
    <location>
        <begin position="1"/>
        <end position="18"/>
    </location>
</feature>
<evidence type="ECO:0000256" key="7">
    <source>
        <dbReference type="SAM" id="Phobius"/>
    </source>
</evidence>
<proteinExistence type="predicted"/>
<dbReference type="Pfam" id="PF01457">
    <property type="entry name" value="Peptidase_M8"/>
    <property type="match status" value="1"/>
</dbReference>